<feature type="region of interest" description="Disordered" evidence="1">
    <location>
        <begin position="1"/>
        <end position="40"/>
    </location>
</feature>
<evidence type="ECO:0000256" key="1">
    <source>
        <dbReference type="SAM" id="MobiDB-lite"/>
    </source>
</evidence>
<feature type="compositionally biased region" description="Polar residues" evidence="1">
    <location>
        <begin position="1"/>
        <end position="12"/>
    </location>
</feature>
<sequence>MSSSTMCSQPTPSEVRAVNHRGSLRPILRRTNTPSSGAVARKAYSDTKDSLEISPALIHTKNLWSSWAATTLSHGYLGNLNHFASTQTMVSDKMTEQTTSGRVVRYQDPRGVFRLLPPELMLMICSGVSPVDRIALALTCKPLYNMLFYSNPKAAIGTYFQDDLKELLEMQYSDCFFCRTCGLLHGLDRDPSVAYKAVCKRECSRLWQFPDVPTAEYTLKYHAAHLVMLRHRLGSSFGFPLTVLEEDIRMPGTSDGIVFHRKASARIDNNELLVSVAYAFSHNSDDFQELRRFLTEDLHLRPCEHVEMGSELCFTTTYHATEFCASFLKEPMDSYAGTIKSCANCHTDYVVHVKWQGMSQGWSIEVATYHNFGKCQSPFDDDWYYMTACPGNSLQRVLMLDKSGSVIRRWYRSSGGAVNVDHMRGRWVAVSPQQDVRQPENGFDPDNNGGWPSYDESDRRTIWVGLNSRILGVWTYLRTCLERLGSRIR</sequence>
<evidence type="ECO:0008006" key="4">
    <source>
        <dbReference type="Google" id="ProtNLM"/>
    </source>
</evidence>
<dbReference type="EMBL" id="KL648097">
    <property type="protein sequence ID" value="KEY72083.1"/>
    <property type="molecule type" value="Genomic_DNA"/>
</dbReference>
<dbReference type="AlphaFoldDB" id="A0A084B3F4"/>
<proteinExistence type="predicted"/>
<protein>
    <recommendedName>
        <fullName evidence="4">F-box domain-containing protein</fullName>
    </recommendedName>
</protein>
<feature type="region of interest" description="Disordered" evidence="1">
    <location>
        <begin position="434"/>
        <end position="453"/>
    </location>
</feature>
<name>A0A084B3F4_STACB</name>
<dbReference type="SUPFAM" id="SSF81383">
    <property type="entry name" value="F-box domain"/>
    <property type="match status" value="1"/>
</dbReference>
<evidence type="ECO:0000313" key="3">
    <source>
        <dbReference type="Proteomes" id="UP000028045"/>
    </source>
</evidence>
<evidence type="ECO:0000313" key="2">
    <source>
        <dbReference type="EMBL" id="KEY72083.1"/>
    </source>
</evidence>
<accession>A0A084B3F4</accession>
<dbReference type="InterPro" id="IPR036047">
    <property type="entry name" value="F-box-like_dom_sf"/>
</dbReference>
<dbReference type="OrthoDB" id="3766406at2759"/>
<dbReference type="HOGENOM" id="CLU_568797_0_0_1"/>
<gene>
    <name evidence="2" type="ORF">S7711_10334</name>
</gene>
<keyword evidence="3" id="KW-1185">Reference proteome</keyword>
<dbReference type="CDD" id="cd09917">
    <property type="entry name" value="F-box_SF"/>
    <property type="match status" value="1"/>
</dbReference>
<organism evidence="2 3">
    <name type="scientific">Stachybotrys chartarum (strain CBS 109288 / IBT 7711)</name>
    <name type="common">Toxic black mold</name>
    <name type="synonym">Stilbospora chartarum</name>
    <dbReference type="NCBI Taxonomy" id="1280523"/>
    <lineage>
        <taxon>Eukaryota</taxon>
        <taxon>Fungi</taxon>
        <taxon>Dikarya</taxon>
        <taxon>Ascomycota</taxon>
        <taxon>Pezizomycotina</taxon>
        <taxon>Sordariomycetes</taxon>
        <taxon>Hypocreomycetidae</taxon>
        <taxon>Hypocreales</taxon>
        <taxon>Stachybotryaceae</taxon>
        <taxon>Stachybotrys</taxon>
    </lineage>
</organism>
<dbReference type="Proteomes" id="UP000028045">
    <property type="component" value="Unassembled WGS sequence"/>
</dbReference>
<reference evidence="2 3" key="1">
    <citation type="journal article" date="2014" name="BMC Genomics">
        <title>Comparative genome sequencing reveals chemotype-specific gene clusters in the toxigenic black mold Stachybotrys.</title>
        <authorList>
            <person name="Semeiks J."/>
            <person name="Borek D."/>
            <person name="Otwinowski Z."/>
            <person name="Grishin N.V."/>
        </authorList>
    </citation>
    <scope>NUCLEOTIDE SEQUENCE [LARGE SCALE GENOMIC DNA]</scope>
    <source>
        <strain evidence="3">CBS 109288 / IBT 7711</strain>
    </source>
</reference>